<name>A0A9Q1JCY8_SYNKA</name>
<evidence type="ECO:0000313" key="5">
    <source>
        <dbReference type="Proteomes" id="UP001152622"/>
    </source>
</evidence>
<keyword evidence="5" id="KW-1185">Reference proteome</keyword>
<evidence type="ECO:0000313" key="4">
    <source>
        <dbReference type="EMBL" id="KAJ8379709.1"/>
    </source>
</evidence>
<dbReference type="Pfam" id="PF01150">
    <property type="entry name" value="GDA1_CD39"/>
    <property type="match status" value="1"/>
</dbReference>
<dbReference type="Gene3D" id="3.30.420.40">
    <property type="match status" value="1"/>
</dbReference>
<organism evidence="4 5">
    <name type="scientific">Synaphobranchus kaupii</name>
    <name type="common">Kaup's arrowtooth eel</name>
    <dbReference type="NCBI Taxonomy" id="118154"/>
    <lineage>
        <taxon>Eukaryota</taxon>
        <taxon>Metazoa</taxon>
        <taxon>Chordata</taxon>
        <taxon>Craniata</taxon>
        <taxon>Vertebrata</taxon>
        <taxon>Euteleostomi</taxon>
        <taxon>Actinopterygii</taxon>
        <taxon>Neopterygii</taxon>
        <taxon>Teleostei</taxon>
        <taxon>Anguilliformes</taxon>
        <taxon>Synaphobranchidae</taxon>
        <taxon>Synaphobranchus</taxon>
    </lineage>
</organism>
<feature type="transmembrane region" description="Helical" evidence="3">
    <location>
        <begin position="7"/>
        <end position="26"/>
    </location>
</feature>
<dbReference type="AlphaFoldDB" id="A0A9Q1JCY8"/>
<dbReference type="Proteomes" id="UP001152622">
    <property type="component" value="Chromosome 1"/>
</dbReference>
<comment type="similarity">
    <text evidence="1">Belongs to the GDA1/CD39 NTPase family.</text>
</comment>
<dbReference type="OrthoDB" id="6372431at2759"/>
<dbReference type="EMBL" id="JAINUF010000001">
    <property type="protein sequence ID" value="KAJ8379709.1"/>
    <property type="molecule type" value="Genomic_DNA"/>
</dbReference>
<evidence type="ECO:0000256" key="1">
    <source>
        <dbReference type="ARBA" id="ARBA00009283"/>
    </source>
</evidence>
<evidence type="ECO:0000256" key="3">
    <source>
        <dbReference type="SAM" id="Phobius"/>
    </source>
</evidence>
<dbReference type="GO" id="GO:0016787">
    <property type="term" value="F:hydrolase activity"/>
    <property type="evidence" value="ECO:0007669"/>
    <property type="project" value="UniProtKB-KW"/>
</dbReference>
<comment type="caution">
    <text evidence="4">The sequence shown here is derived from an EMBL/GenBank/DDBJ whole genome shotgun (WGS) entry which is preliminary data.</text>
</comment>
<dbReference type="InterPro" id="IPR000407">
    <property type="entry name" value="GDA1_CD39_NTPase"/>
</dbReference>
<evidence type="ECO:0008006" key="6">
    <source>
        <dbReference type="Google" id="ProtNLM"/>
    </source>
</evidence>
<evidence type="ECO:0000256" key="2">
    <source>
        <dbReference type="ARBA" id="ARBA00022801"/>
    </source>
</evidence>
<keyword evidence="3" id="KW-0472">Membrane</keyword>
<keyword evidence="3" id="KW-1133">Transmembrane helix</keyword>
<sequence>MGKQRCQIIAPVALLLLGILGILLLTIPTNDMKQPPEYMYGIVLDAGSSHTTMYMYKWPADKQNDTGIVTQHSGMSRSTMGTIVLTSSKLQENVQSVS</sequence>
<reference evidence="4" key="1">
    <citation type="journal article" date="2023" name="Science">
        <title>Genome structures resolve the early diversification of teleost fishes.</title>
        <authorList>
            <person name="Parey E."/>
            <person name="Louis A."/>
            <person name="Montfort J."/>
            <person name="Bouchez O."/>
            <person name="Roques C."/>
            <person name="Iampietro C."/>
            <person name="Lluch J."/>
            <person name="Castinel A."/>
            <person name="Donnadieu C."/>
            <person name="Desvignes T."/>
            <person name="Floi Bucao C."/>
            <person name="Jouanno E."/>
            <person name="Wen M."/>
            <person name="Mejri S."/>
            <person name="Dirks R."/>
            <person name="Jansen H."/>
            <person name="Henkel C."/>
            <person name="Chen W.J."/>
            <person name="Zahm M."/>
            <person name="Cabau C."/>
            <person name="Klopp C."/>
            <person name="Thompson A.W."/>
            <person name="Robinson-Rechavi M."/>
            <person name="Braasch I."/>
            <person name="Lecointre G."/>
            <person name="Bobe J."/>
            <person name="Postlethwait J.H."/>
            <person name="Berthelot C."/>
            <person name="Roest Crollius H."/>
            <person name="Guiguen Y."/>
        </authorList>
    </citation>
    <scope>NUCLEOTIDE SEQUENCE</scope>
    <source>
        <strain evidence="4">WJC10195</strain>
    </source>
</reference>
<gene>
    <name evidence="4" type="ORF">SKAU_G00004870</name>
</gene>
<accession>A0A9Q1JCY8</accession>
<keyword evidence="2" id="KW-0378">Hydrolase</keyword>
<keyword evidence="3" id="KW-0812">Transmembrane</keyword>
<protein>
    <recommendedName>
        <fullName evidence="6">Ectonucleoside triphosphate diphosphohydrolase 2</fullName>
    </recommendedName>
</protein>
<proteinExistence type="inferred from homology"/>